<evidence type="ECO:0000313" key="2">
    <source>
        <dbReference type="Proteomes" id="UP000827092"/>
    </source>
</evidence>
<proteinExistence type="predicted"/>
<dbReference type="Proteomes" id="UP000827092">
    <property type="component" value="Unassembled WGS sequence"/>
</dbReference>
<protein>
    <submittedName>
        <fullName evidence="1">Uncharacterized protein</fullName>
    </submittedName>
</protein>
<dbReference type="AlphaFoldDB" id="A0AAV6VEB2"/>
<evidence type="ECO:0000313" key="1">
    <source>
        <dbReference type="EMBL" id="KAG8193983.1"/>
    </source>
</evidence>
<name>A0AAV6VEB2_9ARAC</name>
<organism evidence="1 2">
    <name type="scientific">Oedothorax gibbosus</name>
    <dbReference type="NCBI Taxonomy" id="931172"/>
    <lineage>
        <taxon>Eukaryota</taxon>
        <taxon>Metazoa</taxon>
        <taxon>Ecdysozoa</taxon>
        <taxon>Arthropoda</taxon>
        <taxon>Chelicerata</taxon>
        <taxon>Arachnida</taxon>
        <taxon>Araneae</taxon>
        <taxon>Araneomorphae</taxon>
        <taxon>Entelegynae</taxon>
        <taxon>Araneoidea</taxon>
        <taxon>Linyphiidae</taxon>
        <taxon>Erigoninae</taxon>
        <taxon>Oedothorax</taxon>
    </lineage>
</organism>
<keyword evidence="2" id="KW-1185">Reference proteome</keyword>
<accession>A0AAV6VEB2</accession>
<sequence length="106" mass="12285">MDNQEISYLILHHPDTVHRVRLCRFDEEITKDKIWNSSIRNLPDYPRYKAVAAFRIATMHDCLNATEDCKQPFLSPLHRWSGDDFRPPLSMPCAEGRVHLLPVLGG</sequence>
<gene>
    <name evidence="1" type="ORF">JTE90_013677</name>
</gene>
<comment type="caution">
    <text evidence="1">The sequence shown here is derived from an EMBL/GenBank/DDBJ whole genome shotgun (WGS) entry which is preliminary data.</text>
</comment>
<reference evidence="1 2" key="1">
    <citation type="journal article" date="2022" name="Nat. Ecol. Evol.">
        <title>A masculinizing supergene underlies an exaggerated male reproductive morph in a spider.</title>
        <authorList>
            <person name="Hendrickx F."/>
            <person name="De Corte Z."/>
            <person name="Sonet G."/>
            <person name="Van Belleghem S.M."/>
            <person name="Kostlbacher S."/>
            <person name="Vangestel C."/>
        </authorList>
    </citation>
    <scope>NUCLEOTIDE SEQUENCE [LARGE SCALE GENOMIC DNA]</scope>
    <source>
        <strain evidence="1">W744_W776</strain>
    </source>
</reference>
<dbReference type="EMBL" id="JAFNEN010000112">
    <property type="protein sequence ID" value="KAG8193983.1"/>
    <property type="molecule type" value="Genomic_DNA"/>
</dbReference>